<dbReference type="Gene3D" id="2.60.40.420">
    <property type="entry name" value="Cupredoxins - blue copper proteins"/>
    <property type="match status" value="1"/>
</dbReference>
<dbReference type="SUPFAM" id="SSF49503">
    <property type="entry name" value="Cupredoxins"/>
    <property type="match status" value="2"/>
</dbReference>
<keyword evidence="5" id="KW-0614">Plasmid</keyword>
<protein>
    <submittedName>
        <fullName evidence="5">Putative multicopper oxidase</fullName>
    </submittedName>
</protein>
<dbReference type="GO" id="GO:0016491">
    <property type="term" value="F:oxidoreductase activity"/>
    <property type="evidence" value="ECO:0007669"/>
    <property type="project" value="UniProtKB-KW"/>
</dbReference>
<accession>I0IJG7</accession>
<dbReference type="CDD" id="cd13860">
    <property type="entry name" value="CuRO_1_2dMco_1"/>
    <property type="match status" value="1"/>
</dbReference>
<dbReference type="HOGENOM" id="CLU_034184_0_0_0"/>
<dbReference type="EMBL" id="AP012339">
    <property type="protein sequence ID" value="BAM05405.1"/>
    <property type="molecule type" value="Genomic_DNA"/>
</dbReference>
<dbReference type="RefSeq" id="WP_014438608.1">
    <property type="nucleotide sequence ID" value="NC_017081.1"/>
</dbReference>
<feature type="signal peptide" evidence="2">
    <location>
        <begin position="1"/>
        <end position="31"/>
    </location>
</feature>
<dbReference type="InterPro" id="IPR011707">
    <property type="entry name" value="Cu-oxidase-like_N"/>
</dbReference>
<feature type="domain" description="Plastocyanin-like" evidence="3">
    <location>
        <begin position="293"/>
        <end position="392"/>
    </location>
</feature>
<dbReference type="GO" id="GO:0005507">
    <property type="term" value="F:copper ion binding"/>
    <property type="evidence" value="ECO:0007669"/>
    <property type="project" value="InterPro"/>
</dbReference>
<dbReference type="InterPro" id="IPR008972">
    <property type="entry name" value="Cupredoxin"/>
</dbReference>
<geneLocation type="plasmid" evidence="5 6">
    <name>pPSMK1</name>
</geneLocation>
<evidence type="ECO:0000313" key="5">
    <source>
        <dbReference type="EMBL" id="BAM05405.1"/>
    </source>
</evidence>
<dbReference type="PANTHER" id="PTHR11709">
    <property type="entry name" value="MULTI-COPPER OXIDASE"/>
    <property type="match status" value="1"/>
</dbReference>
<organism evidence="5 6">
    <name type="scientific">Phycisphaera mikurensis (strain NBRC 102666 / KCTC 22515 / FYK2301M01)</name>
    <dbReference type="NCBI Taxonomy" id="1142394"/>
    <lineage>
        <taxon>Bacteria</taxon>
        <taxon>Pseudomonadati</taxon>
        <taxon>Planctomycetota</taxon>
        <taxon>Phycisphaerae</taxon>
        <taxon>Phycisphaerales</taxon>
        <taxon>Phycisphaeraceae</taxon>
        <taxon>Phycisphaera</taxon>
    </lineage>
</organism>
<dbReference type="Pfam" id="PF07732">
    <property type="entry name" value="Cu-oxidase_3"/>
    <property type="match status" value="1"/>
</dbReference>
<feature type="compositionally biased region" description="Polar residues" evidence="1">
    <location>
        <begin position="35"/>
        <end position="55"/>
    </location>
</feature>
<evidence type="ECO:0000313" key="6">
    <source>
        <dbReference type="Proteomes" id="UP000007881"/>
    </source>
</evidence>
<keyword evidence="6" id="KW-1185">Reference proteome</keyword>
<dbReference type="InterPro" id="IPR045087">
    <property type="entry name" value="Cu-oxidase_fam"/>
</dbReference>
<dbReference type="PROSITE" id="PS51318">
    <property type="entry name" value="TAT"/>
    <property type="match status" value="1"/>
</dbReference>
<dbReference type="eggNOG" id="COG2132">
    <property type="taxonomic scope" value="Bacteria"/>
</dbReference>
<dbReference type="Proteomes" id="UP000007881">
    <property type="component" value="Plasmid pPSMK1"/>
</dbReference>
<reference evidence="5 6" key="1">
    <citation type="submission" date="2012-02" db="EMBL/GenBank/DDBJ databases">
        <title>Complete genome sequence of Phycisphaera mikurensis NBRC 102666.</title>
        <authorList>
            <person name="Ankai A."/>
            <person name="Hosoyama A."/>
            <person name="Terui Y."/>
            <person name="Sekine M."/>
            <person name="Fukai R."/>
            <person name="Kato Y."/>
            <person name="Nakamura S."/>
            <person name="Yamada-Narita S."/>
            <person name="Kawakoshi A."/>
            <person name="Fukunaga Y."/>
            <person name="Yamazaki S."/>
            <person name="Fujita N."/>
        </authorList>
    </citation>
    <scope>NUCLEOTIDE SEQUENCE [LARGE SCALE GENOMIC DNA]</scope>
    <source>
        <strain evidence="6">NBRC 102666 / KCTC 22515 / FYK2301M01</strain>
        <plasmid evidence="5 6">pPSMK1</plasmid>
    </source>
</reference>
<feature type="region of interest" description="Disordered" evidence="1">
    <location>
        <begin position="34"/>
        <end position="58"/>
    </location>
</feature>
<dbReference type="OrthoDB" id="9757546at2"/>
<evidence type="ECO:0000259" key="3">
    <source>
        <dbReference type="Pfam" id="PF07731"/>
    </source>
</evidence>
<evidence type="ECO:0000256" key="2">
    <source>
        <dbReference type="SAM" id="SignalP"/>
    </source>
</evidence>
<dbReference type="KEGG" id="phm:PSMK_p00430"/>
<gene>
    <name evidence="5" type="ordered locus">PSMK_p00430</name>
</gene>
<evidence type="ECO:0000256" key="1">
    <source>
        <dbReference type="SAM" id="MobiDB-lite"/>
    </source>
</evidence>
<dbReference type="InterPro" id="IPR006311">
    <property type="entry name" value="TAT_signal"/>
</dbReference>
<dbReference type="AlphaFoldDB" id="I0IJG7"/>
<keyword evidence="2" id="KW-0732">Signal</keyword>
<dbReference type="PATRIC" id="fig|1142394.8.peg.3356"/>
<dbReference type="InterPro" id="IPR011706">
    <property type="entry name" value="Cu-oxidase_C"/>
</dbReference>
<name>I0IJG7_PHYMF</name>
<dbReference type="Pfam" id="PF07731">
    <property type="entry name" value="Cu-oxidase_2"/>
    <property type="match status" value="1"/>
</dbReference>
<evidence type="ECO:0000259" key="4">
    <source>
        <dbReference type="Pfam" id="PF07732"/>
    </source>
</evidence>
<feature type="domain" description="Plastocyanin-like" evidence="4">
    <location>
        <begin position="135"/>
        <end position="248"/>
    </location>
</feature>
<feature type="chain" id="PRO_5003629289" evidence="2">
    <location>
        <begin position="32"/>
        <end position="510"/>
    </location>
</feature>
<sequence>MPEITRRTALRSATLGGTAAALAAAPSIARAATTHTGTNGTSDGFATSPSGQNLPKDNPYADLLRDTTGADWRAKMGGGSSLAKAYEDWERIDPDKPLPPGRPGVDYTPVITPNNGSLPFEIRDGVKVFHLIAEEVQHRFAEGLEAYTWGYNGVTQGPTIEAVEGERVCIYVTNRLPAPTTVHWHGFILPHGMDGVSGLEQAPILPGETFKYEWTIRQNGTFMYHSHHDTMTQEGMGLTGMFIVHPRRELYPASGPGALGPEVDREFAIMLQTWFMAPGTHRPDPFSMMFNLFTMNAHVMPDTEPLVARLGQRVRIRFGNLSAVHHHPIHLHGYEFAVTAEDGRRIPPEDQDIQATIFVPVGRTKDIELVGIYEGDWVFHCHMTHHIMTQMMPFTNTVGMATAGRDGQAGLDEKYKELLPDFMTMGNAGMNDRTGRPMHPIPENSRPMYKGMGPFGKLSVAGMANLLKIRRDVSDTMLANNTDPGMYRGPRATQALPVSPAEMRAAGLAV</sequence>
<proteinExistence type="predicted"/>
<dbReference type="CDD" id="cd04202">
    <property type="entry name" value="CuRO_D2_2dMcoN_like"/>
    <property type="match status" value="1"/>
</dbReference>